<reference evidence="5" key="2">
    <citation type="submission" date="2020-10" db="UniProtKB">
        <authorList>
            <consortium name="WormBaseParasite"/>
        </authorList>
    </citation>
    <scope>IDENTIFICATION</scope>
</reference>
<dbReference type="PANTHER" id="PTHR23333:SF20">
    <property type="entry name" value="NSFL1 COFACTOR P47"/>
    <property type="match status" value="1"/>
</dbReference>
<accession>A0A7E4VDF8</accession>
<feature type="compositionally biased region" description="Basic and acidic residues" evidence="1">
    <location>
        <begin position="8"/>
        <end position="17"/>
    </location>
</feature>
<dbReference type="PROSITE" id="PS50033">
    <property type="entry name" value="UBX"/>
    <property type="match status" value="1"/>
</dbReference>
<dbReference type="WBParaSite" id="Pan_g19575.t1">
    <property type="protein sequence ID" value="Pan_g19575.t1"/>
    <property type="gene ID" value="Pan_g19575"/>
</dbReference>
<dbReference type="InterPro" id="IPR036241">
    <property type="entry name" value="NSFL1C_SEP_dom_sf"/>
</dbReference>
<protein>
    <submittedName>
        <fullName evidence="5">UBX domain-containing protein</fullName>
    </submittedName>
</protein>
<reference evidence="4" key="1">
    <citation type="journal article" date="2013" name="Genetics">
        <title>The draft genome and transcriptome of Panagrellus redivivus are shaped by the harsh demands of a free-living lifestyle.</title>
        <authorList>
            <person name="Srinivasan J."/>
            <person name="Dillman A.R."/>
            <person name="Macchietto M.G."/>
            <person name="Heikkinen L."/>
            <person name="Lakso M."/>
            <person name="Fracchia K.M."/>
            <person name="Antoshechkin I."/>
            <person name="Mortazavi A."/>
            <person name="Wong G."/>
            <person name="Sternberg P.W."/>
        </authorList>
    </citation>
    <scope>NUCLEOTIDE SEQUENCE [LARGE SCALE GENOMIC DNA]</scope>
    <source>
        <strain evidence="4">MT8872</strain>
    </source>
</reference>
<dbReference type="InterPro" id="IPR012989">
    <property type="entry name" value="SEP_domain"/>
</dbReference>
<dbReference type="GO" id="GO:0031468">
    <property type="term" value="P:nuclear membrane reassembly"/>
    <property type="evidence" value="ECO:0007669"/>
    <property type="project" value="TreeGrafter"/>
</dbReference>
<proteinExistence type="predicted"/>
<dbReference type="Pfam" id="PF08059">
    <property type="entry name" value="SEP"/>
    <property type="match status" value="1"/>
</dbReference>
<feature type="region of interest" description="Disordered" evidence="1">
    <location>
        <begin position="1"/>
        <end position="74"/>
    </location>
</feature>
<dbReference type="GO" id="GO:0007030">
    <property type="term" value="P:Golgi organization"/>
    <property type="evidence" value="ECO:0007669"/>
    <property type="project" value="TreeGrafter"/>
</dbReference>
<dbReference type="InterPro" id="IPR029071">
    <property type="entry name" value="Ubiquitin-like_domsf"/>
</dbReference>
<sequence length="293" mass="32350">MSNRIHTLNHDEDDRRPNLQASSGEESEGEGSDPRRRRPQEYYVGGSERSGQQVIDPRRPGEPNEPPHPMAPLAFNARLGGGHAAPGSVLRVVVELFDDGFTVDNSALRPYDTPEAIAFMDDLKARRTPEEFKRKYGANKAIDVHCFKKPGNYVFQPFSGAGQRLGAPTPATADEVPANSGLPEETLITDTSSLVTEQMRARAQQSIGLIDASSSAPTTRLQFRFPNGHRITGIFSPDHTIHHHMRTFVVSADPAFSYRLFNFYTGFPPAKIEDEQQTIKEAGIGNSVILVRL</sequence>
<evidence type="ECO:0000256" key="1">
    <source>
        <dbReference type="SAM" id="MobiDB-lite"/>
    </source>
</evidence>
<dbReference type="SMART" id="SM00553">
    <property type="entry name" value="SEP"/>
    <property type="match status" value="1"/>
</dbReference>
<dbReference type="SUPFAM" id="SSF102848">
    <property type="entry name" value="NSFL1 (p97 ATPase) cofactor p47, SEP domain"/>
    <property type="match status" value="1"/>
</dbReference>
<dbReference type="Gene3D" id="3.30.420.210">
    <property type="entry name" value="SEP domain"/>
    <property type="match status" value="1"/>
</dbReference>
<dbReference type="Proteomes" id="UP000492821">
    <property type="component" value="Unassembled WGS sequence"/>
</dbReference>
<name>A0A7E4VDF8_PANRE</name>
<feature type="domain" description="SEP" evidence="3">
    <location>
        <begin position="89"/>
        <end position="155"/>
    </location>
</feature>
<evidence type="ECO:0000259" key="3">
    <source>
        <dbReference type="PROSITE" id="PS51399"/>
    </source>
</evidence>
<dbReference type="Gene3D" id="3.10.20.90">
    <property type="entry name" value="Phosphatidylinositol 3-kinase Catalytic Subunit, Chain A, domain 1"/>
    <property type="match status" value="1"/>
</dbReference>
<dbReference type="GO" id="GO:0043130">
    <property type="term" value="F:ubiquitin binding"/>
    <property type="evidence" value="ECO:0007669"/>
    <property type="project" value="TreeGrafter"/>
</dbReference>
<evidence type="ECO:0000259" key="2">
    <source>
        <dbReference type="PROSITE" id="PS50033"/>
    </source>
</evidence>
<dbReference type="SUPFAM" id="SSF54236">
    <property type="entry name" value="Ubiquitin-like"/>
    <property type="match status" value="1"/>
</dbReference>
<dbReference type="PANTHER" id="PTHR23333">
    <property type="entry name" value="UBX DOMAIN CONTAINING PROTEIN"/>
    <property type="match status" value="1"/>
</dbReference>
<dbReference type="GO" id="GO:0005829">
    <property type="term" value="C:cytosol"/>
    <property type="evidence" value="ECO:0007669"/>
    <property type="project" value="TreeGrafter"/>
</dbReference>
<evidence type="ECO:0000313" key="4">
    <source>
        <dbReference type="Proteomes" id="UP000492821"/>
    </source>
</evidence>
<feature type="domain" description="UBX" evidence="2">
    <location>
        <begin position="214"/>
        <end position="292"/>
    </location>
</feature>
<dbReference type="AlphaFoldDB" id="A0A7E4VDF8"/>
<dbReference type="Pfam" id="PF00789">
    <property type="entry name" value="UBX"/>
    <property type="match status" value="1"/>
</dbReference>
<dbReference type="InterPro" id="IPR001012">
    <property type="entry name" value="UBX_dom"/>
</dbReference>
<dbReference type="PROSITE" id="PS51399">
    <property type="entry name" value="SEP"/>
    <property type="match status" value="1"/>
</dbReference>
<dbReference type="GO" id="GO:0043161">
    <property type="term" value="P:proteasome-mediated ubiquitin-dependent protein catabolic process"/>
    <property type="evidence" value="ECO:0007669"/>
    <property type="project" value="TreeGrafter"/>
</dbReference>
<keyword evidence="4" id="KW-1185">Reference proteome</keyword>
<evidence type="ECO:0000313" key="5">
    <source>
        <dbReference type="WBParaSite" id="Pan_g19575.t1"/>
    </source>
</evidence>
<dbReference type="GO" id="GO:0000045">
    <property type="term" value="P:autophagosome assembly"/>
    <property type="evidence" value="ECO:0007669"/>
    <property type="project" value="TreeGrafter"/>
</dbReference>
<dbReference type="GO" id="GO:0061025">
    <property type="term" value="P:membrane fusion"/>
    <property type="evidence" value="ECO:0007669"/>
    <property type="project" value="TreeGrafter"/>
</dbReference>
<dbReference type="GO" id="GO:0005634">
    <property type="term" value="C:nucleus"/>
    <property type="evidence" value="ECO:0007669"/>
    <property type="project" value="TreeGrafter"/>
</dbReference>
<organism evidence="4 5">
    <name type="scientific">Panagrellus redivivus</name>
    <name type="common">Microworm</name>
    <dbReference type="NCBI Taxonomy" id="6233"/>
    <lineage>
        <taxon>Eukaryota</taxon>
        <taxon>Metazoa</taxon>
        <taxon>Ecdysozoa</taxon>
        <taxon>Nematoda</taxon>
        <taxon>Chromadorea</taxon>
        <taxon>Rhabditida</taxon>
        <taxon>Tylenchina</taxon>
        <taxon>Panagrolaimomorpha</taxon>
        <taxon>Panagrolaimoidea</taxon>
        <taxon>Panagrolaimidae</taxon>
        <taxon>Panagrellus</taxon>
    </lineage>
</organism>